<evidence type="ECO:0000313" key="3">
    <source>
        <dbReference type="Proteomes" id="UP000232323"/>
    </source>
</evidence>
<dbReference type="Proteomes" id="UP000232323">
    <property type="component" value="Unassembled WGS sequence"/>
</dbReference>
<evidence type="ECO:0000313" key="2">
    <source>
        <dbReference type="EMBL" id="GAX76355.1"/>
    </source>
</evidence>
<dbReference type="EMBL" id="BEGY01000017">
    <property type="protein sequence ID" value="GAX76355.1"/>
    <property type="molecule type" value="Genomic_DNA"/>
</dbReference>
<dbReference type="Gene3D" id="2.60.120.10">
    <property type="entry name" value="Jelly Rolls"/>
    <property type="match status" value="1"/>
</dbReference>
<dbReference type="STRING" id="1157962.A0A250WZX9"/>
<comment type="caution">
    <text evidence="2">The sequence shown here is derived from an EMBL/GenBank/DDBJ whole genome shotgun (WGS) entry which is preliminary data.</text>
</comment>
<dbReference type="InterPro" id="IPR014710">
    <property type="entry name" value="RmlC-like_jellyroll"/>
</dbReference>
<dbReference type="InterPro" id="IPR006045">
    <property type="entry name" value="Cupin_1"/>
</dbReference>
<dbReference type="Pfam" id="PF07883">
    <property type="entry name" value="Cupin_2"/>
    <property type="match status" value="1"/>
</dbReference>
<evidence type="ECO:0000259" key="1">
    <source>
        <dbReference type="SMART" id="SM00835"/>
    </source>
</evidence>
<dbReference type="AlphaFoldDB" id="A0A250WZX9"/>
<gene>
    <name evidence="2" type="ORF">CEUSTIGMA_g3801.t1</name>
</gene>
<dbReference type="SMART" id="SM00835">
    <property type="entry name" value="Cupin_1"/>
    <property type="match status" value="1"/>
</dbReference>
<dbReference type="InterPro" id="IPR013096">
    <property type="entry name" value="Cupin_2"/>
</dbReference>
<dbReference type="SUPFAM" id="SSF51182">
    <property type="entry name" value="RmlC-like cupins"/>
    <property type="match status" value="1"/>
</dbReference>
<name>A0A250WZX9_9CHLO</name>
<proteinExistence type="predicted"/>
<keyword evidence="3" id="KW-1185">Reference proteome</keyword>
<sequence length="882" mass="95732">MVSLFQAFQLLPLSDFDPMWLVHSHPCSIFPHGTGACPEGMSLETWAKGIICRYPKTRQYAQNIGFITDAFNIIQRHEAYKHAAVQMRISPGMASGIHGLTEVTLLQEVMKVLTTKKAGTQYKKTVASLPRAAQNLLNCVKITGARRVIGSPHSFRSLRCKVLGANVLWGHYTCMLNLCPTESGSHWTFKLAGEEFSFDSFGAPDQQRPNTAKVMATISANPKACADFIYAYFNAFCEVFLGWPMGRFASSNKVRDTTRPSKAFSTDNIPLTSAAVSSLTGGLKLPTFSNVSEITVVPLLLPAANNLPFAVTLELYTSIHEDHKAHDHSLHKQLPQSLRDPGLFKAASREHHADSREVLELSYILSGEGMCSSSIEHDVQTTVRAGESLLAWANTTQLSCNSAHEDVVASVNSLIQSSQPSPSQSSSLSVLKFHIPLKLVQRQDAHACSFPDLPSVPISTQQLDISAATSLINGHLTELYGPRFSTVLEQHCSGSRMSAAVQTIANNLEEAPSLVEEDALRSSSGLIGETPHKATPSYPQGIETFVSEEESNQILASVKVRAQQAISQLNNAMIVMETSPEVSAHHAMAKVQADQDSATTIPAATASHTSHMKSAILTLPYKVLSTQLGEMAHFFFSGVSSSSAWLQQVTPSWLVQPPNFLSVIPPVAMSSAVANIPEMMTLLPYITATRDATNMTPVPPVLSGTTSKMTASDADAESTGLQDQLLESSEGGVCAVSSACLVLQRAMEEFVAYRFPRQTNVLAFFFGPTELLDLSLSFGIEVFEPGHKTPIHMHPTAHELFFVLAGSGDAYSDGHHFRVKPGDVAVFPPGSKHGLDNNSSQEKLYCLQLMTPDEAFVQHVMTGTNIGHLADEDICNLTNRHC</sequence>
<feature type="domain" description="Cupin type-1" evidence="1">
    <location>
        <begin position="753"/>
        <end position="875"/>
    </location>
</feature>
<dbReference type="OrthoDB" id="1546383at2759"/>
<accession>A0A250WZX9</accession>
<reference evidence="2 3" key="1">
    <citation type="submission" date="2017-08" db="EMBL/GenBank/DDBJ databases">
        <title>Acidophilic green algal genome provides insights into adaptation to an acidic environment.</title>
        <authorList>
            <person name="Hirooka S."/>
            <person name="Hirose Y."/>
            <person name="Kanesaki Y."/>
            <person name="Higuchi S."/>
            <person name="Fujiwara T."/>
            <person name="Onuma R."/>
            <person name="Era A."/>
            <person name="Ohbayashi R."/>
            <person name="Uzuka A."/>
            <person name="Nozaki H."/>
            <person name="Yoshikawa H."/>
            <person name="Miyagishima S.Y."/>
        </authorList>
    </citation>
    <scope>NUCLEOTIDE SEQUENCE [LARGE SCALE GENOMIC DNA]</scope>
    <source>
        <strain evidence="2 3">NIES-2499</strain>
    </source>
</reference>
<organism evidence="2 3">
    <name type="scientific">Chlamydomonas eustigma</name>
    <dbReference type="NCBI Taxonomy" id="1157962"/>
    <lineage>
        <taxon>Eukaryota</taxon>
        <taxon>Viridiplantae</taxon>
        <taxon>Chlorophyta</taxon>
        <taxon>core chlorophytes</taxon>
        <taxon>Chlorophyceae</taxon>
        <taxon>CS clade</taxon>
        <taxon>Chlamydomonadales</taxon>
        <taxon>Chlamydomonadaceae</taxon>
        <taxon>Chlamydomonas</taxon>
    </lineage>
</organism>
<dbReference type="PANTHER" id="PTHR43346:SF1">
    <property type="entry name" value="QUERCETIN 2,3-DIOXYGENASE-RELATED"/>
    <property type="match status" value="1"/>
</dbReference>
<dbReference type="InterPro" id="IPR052538">
    <property type="entry name" value="Flavonoid_dioxygenase-like"/>
</dbReference>
<protein>
    <recommendedName>
        <fullName evidence="1">Cupin type-1 domain-containing protein</fullName>
    </recommendedName>
</protein>
<dbReference type="PANTHER" id="PTHR43346">
    <property type="entry name" value="LIGAND BINDING DOMAIN PROTEIN, PUTATIVE (AFU_ORTHOLOGUE AFUA_6G14370)-RELATED"/>
    <property type="match status" value="1"/>
</dbReference>
<dbReference type="InterPro" id="IPR011051">
    <property type="entry name" value="RmlC_Cupin_sf"/>
</dbReference>